<protein>
    <submittedName>
        <fullName evidence="1">Uncharacterized protein</fullName>
    </submittedName>
</protein>
<reference evidence="1 2" key="1">
    <citation type="submission" date="2013-04" db="EMBL/GenBank/DDBJ databases">
        <title>The Genome Sequence of Parabacteroides goldsteinii dnLKV18.</title>
        <authorList>
            <consortium name="The Broad Institute Genomics Platform"/>
            <consortium name="The Broad Institute Genome Sequencing Center for Infectious Disease"/>
            <person name="Earl A."/>
            <person name="Xavier R."/>
            <person name="Kuhn K."/>
            <person name="Stappenbeck T."/>
            <person name="Walker B."/>
            <person name="Young S."/>
            <person name="Zeng Q."/>
            <person name="Gargeya S."/>
            <person name="Fitzgerald M."/>
            <person name="Haas B."/>
            <person name="Abouelleil A."/>
            <person name="Allen A.W."/>
            <person name="Alvarado L."/>
            <person name="Arachchi H.M."/>
            <person name="Berlin A.M."/>
            <person name="Chapman S.B."/>
            <person name="Gainer-Dewar J."/>
            <person name="Goldberg J."/>
            <person name="Griggs A."/>
            <person name="Gujja S."/>
            <person name="Hansen M."/>
            <person name="Howarth C."/>
            <person name="Imamovic A."/>
            <person name="Ireland A."/>
            <person name="Larimer J."/>
            <person name="McCowan C."/>
            <person name="Murphy C."/>
            <person name="Pearson M."/>
            <person name="Poon T.W."/>
            <person name="Priest M."/>
            <person name="Roberts A."/>
            <person name="Saif S."/>
            <person name="Shea T."/>
            <person name="Sisk P."/>
            <person name="Sykes S."/>
            <person name="Wortman J."/>
            <person name="Nusbaum C."/>
            <person name="Birren B."/>
        </authorList>
    </citation>
    <scope>NUCLEOTIDE SEQUENCE [LARGE SCALE GENOMIC DNA]</scope>
    <source>
        <strain evidence="2">dnLKV18</strain>
    </source>
</reference>
<proteinExistence type="predicted"/>
<name>S0GRY7_9BACT</name>
<evidence type="ECO:0000313" key="2">
    <source>
        <dbReference type="Proteomes" id="UP000014140"/>
    </source>
</evidence>
<organism evidence="1 2">
    <name type="scientific">Parabacteroides goldsteinii dnLKV18</name>
    <dbReference type="NCBI Taxonomy" id="1235789"/>
    <lineage>
        <taxon>Bacteria</taxon>
        <taxon>Pseudomonadati</taxon>
        <taxon>Bacteroidota</taxon>
        <taxon>Bacteroidia</taxon>
        <taxon>Bacteroidales</taxon>
        <taxon>Tannerellaceae</taxon>
        <taxon>Parabacteroides</taxon>
    </lineage>
</organism>
<dbReference type="AlphaFoldDB" id="S0GRY7"/>
<dbReference type="Proteomes" id="UP000014140">
    <property type="component" value="Unassembled WGS sequence"/>
</dbReference>
<dbReference type="PATRIC" id="fig|1235789.3.peg.3376"/>
<keyword evidence="2" id="KW-1185">Reference proteome</keyword>
<sequence length="98" mass="12013">MSYFKNKKAYSATCGWKRDYRNNDEKIHNTRNNLLIWGNFGIICFIRQNQVYVYGYVMKKLFYFLKESDFDKILFSLNTDRMVLKYAYPQKHLRYLIP</sequence>
<gene>
    <name evidence="1" type="ORF">C803_03375</name>
</gene>
<comment type="caution">
    <text evidence="1">The sequence shown here is derived from an EMBL/GenBank/DDBJ whole genome shotgun (WGS) entry which is preliminary data.</text>
</comment>
<accession>S0GRY7</accession>
<dbReference type="EMBL" id="ASSQ01000018">
    <property type="protein sequence ID" value="EOS16838.1"/>
    <property type="molecule type" value="Genomic_DNA"/>
</dbReference>
<evidence type="ECO:0000313" key="1">
    <source>
        <dbReference type="EMBL" id="EOS16838.1"/>
    </source>
</evidence>
<dbReference type="HOGENOM" id="CLU_2331170_0_0_10"/>